<dbReference type="GO" id="GO:0016491">
    <property type="term" value="F:oxidoreductase activity"/>
    <property type="evidence" value="ECO:0007669"/>
    <property type="project" value="UniProtKB-KW"/>
</dbReference>
<dbReference type="PANTHER" id="PTHR42917:SF2">
    <property type="entry name" value="2,4-DIENOYL-COA REDUCTASE [(2E)-ENOYL-COA-PRODUCING]"/>
    <property type="match status" value="1"/>
</dbReference>
<protein>
    <submittedName>
        <fullName evidence="12">FAD-dependent oxidoreductase</fullName>
    </submittedName>
</protein>
<comment type="cofactor">
    <cofactor evidence="1">
        <name>FMN</name>
        <dbReference type="ChEBI" id="CHEBI:58210"/>
    </cofactor>
</comment>
<evidence type="ECO:0000256" key="4">
    <source>
        <dbReference type="ARBA" id="ARBA00022630"/>
    </source>
</evidence>
<dbReference type="GO" id="GO:0046872">
    <property type="term" value="F:metal ion binding"/>
    <property type="evidence" value="ECO:0007669"/>
    <property type="project" value="UniProtKB-KW"/>
</dbReference>
<dbReference type="Pfam" id="PF00724">
    <property type="entry name" value="Oxidored_FMN"/>
    <property type="match status" value="1"/>
</dbReference>
<dbReference type="Gene3D" id="3.20.20.70">
    <property type="entry name" value="Aldolase class I"/>
    <property type="match status" value="1"/>
</dbReference>
<comment type="similarity">
    <text evidence="3">In the N-terminal section; belongs to the NADH:flavin oxidoreductase/NADH oxidase family.</text>
</comment>
<keyword evidence="6" id="KW-0479">Metal-binding</keyword>
<dbReference type="PRINTS" id="PR00368">
    <property type="entry name" value="FADPNR"/>
</dbReference>
<dbReference type="SUPFAM" id="SSF51905">
    <property type="entry name" value="FAD/NAD(P)-binding domain"/>
    <property type="match status" value="1"/>
</dbReference>
<organism evidence="12 13">
    <name type="scientific">Candidatus Scatomorpha intestinigallinarum</name>
    <dbReference type="NCBI Taxonomy" id="2840923"/>
    <lineage>
        <taxon>Bacteria</taxon>
        <taxon>Bacillati</taxon>
        <taxon>Bacillota</taxon>
        <taxon>Clostridia</taxon>
        <taxon>Eubacteriales</taxon>
        <taxon>Candidatus Scatomorpha</taxon>
    </lineage>
</organism>
<keyword evidence="5" id="KW-0288">FMN</keyword>
<dbReference type="GO" id="GO:0010181">
    <property type="term" value="F:FMN binding"/>
    <property type="evidence" value="ECO:0007669"/>
    <property type="project" value="InterPro"/>
</dbReference>
<dbReference type="GO" id="GO:0051536">
    <property type="term" value="F:iron-sulfur cluster binding"/>
    <property type="evidence" value="ECO:0007669"/>
    <property type="project" value="UniProtKB-KW"/>
</dbReference>
<evidence type="ECO:0000313" key="12">
    <source>
        <dbReference type="EMBL" id="HIR55695.1"/>
    </source>
</evidence>
<dbReference type="InterPro" id="IPR013785">
    <property type="entry name" value="Aldolase_TIM"/>
</dbReference>
<dbReference type="InterPro" id="IPR023753">
    <property type="entry name" value="FAD/NAD-binding_dom"/>
</dbReference>
<feature type="domain" description="NADH:flavin oxidoreductase/NADH oxidase N-terminal" evidence="10">
    <location>
        <begin position="8"/>
        <end position="374"/>
    </location>
</feature>
<dbReference type="Pfam" id="PF07992">
    <property type="entry name" value="Pyr_redox_2"/>
    <property type="match status" value="2"/>
</dbReference>
<evidence type="ECO:0000313" key="13">
    <source>
        <dbReference type="Proteomes" id="UP000824238"/>
    </source>
</evidence>
<evidence type="ECO:0000259" key="10">
    <source>
        <dbReference type="Pfam" id="PF00724"/>
    </source>
</evidence>
<evidence type="ECO:0000256" key="8">
    <source>
        <dbReference type="ARBA" id="ARBA00023004"/>
    </source>
</evidence>
<evidence type="ECO:0000259" key="11">
    <source>
        <dbReference type="Pfam" id="PF07992"/>
    </source>
</evidence>
<feature type="domain" description="FAD/NAD(P)-binding" evidence="11">
    <location>
        <begin position="422"/>
        <end position="510"/>
    </location>
</feature>
<dbReference type="PANTHER" id="PTHR42917">
    <property type="entry name" value="2,4-DIENOYL-COA REDUCTASE"/>
    <property type="match status" value="1"/>
</dbReference>
<dbReference type="Gene3D" id="3.50.50.60">
    <property type="entry name" value="FAD/NAD(P)-binding domain"/>
    <property type="match status" value="1"/>
</dbReference>
<comment type="cofactor">
    <cofactor evidence="2">
        <name>[4Fe-4S] cluster</name>
        <dbReference type="ChEBI" id="CHEBI:49883"/>
    </cofactor>
</comment>
<reference evidence="12" key="1">
    <citation type="submission" date="2020-10" db="EMBL/GenBank/DDBJ databases">
        <authorList>
            <person name="Gilroy R."/>
        </authorList>
    </citation>
    <scope>NUCLEOTIDE SEQUENCE</scope>
    <source>
        <strain evidence="12">ChiGjej3B3-7149</strain>
    </source>
</reference>
<evidence type="ECO:0000256" key="2">
    <source>
        <dbReference type="ARBA" id="ARBA00001966"/>
    </source>
</evidence>
<proteinExistence type="inferred from homology"/>
<evidence type="ECO:0000256" key="5">
    <source>
        <dbReference type="ARBA" id="ARBA00022643"/>
    </source>
</evidence>
<reference evidence="12" key="2">
    <citation type="journal article" date="2021" name="PeerJ">
        <title>Extensive microbial diversity within the chicken gut microbiome revealed by metagenomics and culture.</title>
        <authorList>
            <person name="Gilroy R."/>
            <person name="Ravi A."/>
            <person name="Getino M."/>
            <person name="Pursley I."/>
            <person name="Horton D.L."/>
            <person name="Alikhan N.F."/>
            <person name="Baker D."/>
            <person name="Gharbi K."/>
            <person name="Hall N."/>
            <person name="Watson M."/>
            <person name="Adriaenssens E.M."/>
            <person name="Foster-Nyarko E."/>
            <person name="Jarju S."/>
            <person name="Secka A."/>
            <person name="Antonio M."/>
            <person name="Oren A."/>
            <person name="Chaudhuri R.R."/>
            <person name="La Ragione R."/>
            <person name="Hildebrand F."/>
            <person name="Pallen M.J."/>
        </authorList>
    </citation>
    <scope>NUCLEOTIDE SEQUENCE</scope>
    <source>
        <strain evidence="12">ChiGjej3B3-7149</strain>
    </source>
</reference>
<keyword evidence="8" id="KW-0408">Iron</keyword>
<keyword evidence="9" id="KW-0411">Iron-sulfur</keyword>
<feature type="domain" description="FAD/NAD(P)-binding" evidence="11">
    <location>
        <begin position="514"/>
        <end position="654"/>
    </location>
</feature>
<dbReference type="AlphaFoldDB" id="A0A9D1DMT8"/>
<dbReference type="Proteomes" id="UP000824238">
    <property type="component" value="Unassembled WGS sequence"/>
</dbReference>
<dbReference type="InterPro" id="IPR051793">
    <property type="entry name" value="NADH:flavin_oxidoreductase"/>
</dbReference>
<keyword evidence="4" id="KW-0285">Flavoprotein</keyword>
<accession>A0A9D1DMT8</accession>
<dbReference type="InterPro" id="IPR036188">
    <property type="entry name" value="FAD/NAD-bd_sf"/>
</dbReference>
<dbReference type="InterPro" id="IPR001155">
    <property type="entry name" value="OxRdtase_FMN_N"/>
</dbReference>
<evidence type="ECO:0000256" key="1">
    <source>
        <dbReference type="ARBA" id="ARBA00001917"/>
    </source>
</evidence>
<evidence type="ECO:0000256" key="7">
    <source>
        <dbReference type="ARBA" id="ARBA00023002"/>
    </source>
</evidence>
<evidence type="ECO:0000256" key="9">
    <source>
        <dbReference type="ARBA" id="ARBA00023014"/>
    </source>
</evidence>
<name>A0A9D1DMT8_9FIRM</name>
<dbReference type="EMBL" id="DVHH01000213">
    <property type="protein sequence ID" value="HIR55695.1"/>
    <property type="molecule type" value="Genomic_DNA"/>
</dbReference>
<dbReference type="SUPFAM" id="SSF51395">
    <property type="entry name" value="FMN-linked oxidoreductases"/>
    <property type="match status" value="1"/>
</dbReference>
<keyword evidence="7" id="KW-0560">Oxidoreductase</keyword>
<evidence type="ECO:0000256" key="3">
    <source>
        <dbReference type="ARBA" id="ARBA00011048"/>
    </source>
</evidence>
<dbReference type="Gene3D" id="3.40.50.720">
    <property type="entry name" value="NAD(P)-binding Rossmann-like Domain"/>
    <property type="match status" value="1"/>
</dbReference>
<sequence>MDQKYNALFTPWKIGNVEIKNRIVMCSMGGTSLFGWMEPSHFDKEAAYFLLEKARNGVGLVLPGMQWVRDVMGNRWLYKNKSIYKPLAEYMKEFHKTGSKLFIQLAAGCGRSMAVTDMIGMCLDHPIIGKLASPVMDAEYLCASASDTPNRWKQDYKSKPLTIEQIKESVEAFGKTAKLLREAGVDGVEIHAVHEGYTLDQFAIANFNYRTDEYGGSLENRLRFATDIVKAIKREAGADFPVSLRYSVVSKTKDFFQGAVPGEEFKEFGRDMAESERAVKILEEAGYDMLNCDNGTYDAWYWAHPPQYMPNNCNLAEVEHIKNYCNIPVVCAGKMEPEVAAAEIEAGRLDAVAIARQNLVDPEWIIKIQEGREEDIKPCIRCHNGCFNMAKYKGTNNLQPLWDSMHLARCALTPPTMQHNKYKIVPTTKPKKVAVIGGGIGGMECALVLKRRGHKPVIFEKTDRLGGLFITASSMSFKENDKQLIEWYKKEIARNGIEVRFNTEINDIKTLGGFDEIIVATGSVPRKMPIPGFDKTMTLTELLAEKKPVGDKVIVFGGGQSGCEAALELVLQGKHPTVVEYAVDLVAAANVPLPNASYLREALVFHKVPIYLESTITNIGDKTVTIKGKDGTVTEVEYDNVVNAIGFLPTPVAKKGKNVHLVGDCIAIGNLRTVIWRAWDVCMKI</sequence>
<comment type="caution">
    <text evidence="12">The sequence shown here is derived from an EMBL/GenBank/DDBJ whole genome shotgun (WGS) entry which is preliminary data.</text>
</comment>
<evidence type="ECO:0000256" key="6">
    <source>
        <dbReference type="ARBA" id="ARBA00022723"/>
    </source>
</evidence>
<gene>
    <name evidence="12" type="ORF">IAD36_08905</name>
</gene>